<accession>A0ABY5DRY6</accession>
<evidence type="ECO:0000256" key="1">
    <source>
        <dbReference type="SAM" id="MobiDB-lite"/>
    </source>
</evidence>
<keyword evidence="4" id="KW-1185">Reference proteome</keyword>
<evidence type="ECO:0000256" key="2">
    <source>
        <dbReference type="SAM" id="Phobius"/>
    </source>
</evidence>
<proteinExistence type="predicted"/>
<reference evidence="3 4" key="1">
    <citation type="submission" date="2022-06" db="EMBL/GenBank/DDBJ databases">
        <title>Paraconexibacter antarcticus.</title>
        <authorList>
            <person name="Kim C.S."/>
        </authorList>
    </citation>
    <scope>NUCLEOTIDE SEQUENCE [LARGE SCALE GENOMIC DNA]</scope>
    <source>
        <strain evidence="3 4">02-257</strain>
    </source>
</reference>
<keyword evidence="2" id="KW-1133">Transmembrane helix</keyword>
<gene>
    <name evidence="3" type="ORF">NBH00_18530</name>
</gene>
<feature type="transmembrane region" description="Helical" evidence="2">
    <location>
        <begin position="38"/>
        <end position="60"/>
    </location>
</feature>
<sequence length="125" mass="13248">MSAITTAVALLAITALTVWTLGSVLLRSAGALGVTAGLMLGATGTAAGLVIAVAGALAWLGGHTLYATRHHTYRSPLARRLYTQTPMRRLDVTRGWVIPTSWPTTPKQTRRPAPSTDTTGRERRA</sequence>
<keyword evidence="2" id="KW-0812">Transmembrane</keyword>
<protein>
    <submittedName>
        <fullName evidence="3">Uncharacterized protein</fullName>
    </submittedName>
</protein>
<organism evidence="3 4">
    <name type="scientific">Paraconexibacter antarcticus</name>
    <dbReference type="NCBI Taxonomy" id="2949664"/>
    <lineage>
        <taxon>Bacteria</taxon>
        <taxon>Bacillati</taxon>
        <taxon>Actinomycetota</taxon>
        <taxon>Thermoleophilia</taxon>
        <taxon>Solirubrobacterales</taxon>
        <taxon>Paraconexibacteraceae</taxon>
        <taxon>Paraconexibacter</taxon>
    </lineage>
</organism>
<dbReference type="EMBL" id="CP098502">
    <property type="protein sequence ID" value="UTI63339.1"/>
    <property type="molecule type" value="Genomic_DNA"/>
</dbReference>
<feature type="region of interest" description="Disordered" evidence="1">
    <location>
        <begin position="101"/>
        <end position="125"/>
    </location>
</feature>
<dbReference type="RefSeq" id="WP_254570067.1">
    <property type="nucleotide sequence ID" value="NZ_CP098502.1"/>
</dbReference>
<dbReference type="Proteomes" id="UP001056035">
    <property type="component" value="Chromosome"/>
</dbReference>
<keyword evidence="2" id="KW-0472">Membrane</keyword>
<evidence type="ECO:0000313" key="3">
    <source>
        <dbReference type="EMBL" id="UTI63339.1"/>
    </source>
</evidence>
<name>A0ABY5DRY6_9ACTN</name>
<evidence type="ECO:0000313" key="4">
    <source>
        <dbReference type="Proteomes" id="UP001056035"/>
    </source>
</evidence>